<feature type="region of interest" description="Disordered" evidence="1">
    <location>
        <begin position="56"/>
        <end position="87"/>
    </location>
</feature>
<evidence type="ECO:0000256" key="1">
    <source>
        <dbReference type="SAM" id="MobiDB-lite"/>
    </source>
</evidence>
<proteinExistence type="predicted"/>
<organism evidence="3 4">
    <name type="scientific">Tessaracoccus lubricantis</name>
    <dbReference type="NCBI Taxonomy" id="545543"/>
    <lineage>
        <taxon>Bacteria</taxon>
        <taxon>Bacillati</taxon>
        <taxon>Actinomycetota</taxon>
        <taxon>Actinomycetes</taxon>
        <taxon>Propionibacteriales</taxon>
        <taxon>Propionibacteriaceae</taxon>
        <taxon>Tessaracoccus</taxon>
    </lineage>
</organism>
<keyword evidence="4" id="KW-1185">Reference proteome</keyword>
<gene>
    <name evidence="3" type="ORF">GCM10025789_06210</name>
</gene>
<evidence type="ECO:0000313" key="3">
    <source>
        <dbReference type="EMBL" id="GAA4892017.1"/>
    </source>
</evidence>
<feature type="transmembrane region" description="Helical" evidence="2">
    <location>
        <begin position="27"/>
        <end position="50"/>
    </location>
</feature>
<evidence type="ECO:0000313" key="4">
    <source>
        <dbReference type="Proteomes" id="UP001501521"/>
    </source>
</evidence>
<comment type="caution">
    <text evidence="3">The sequence shown here is derived from an EMBL/GenBank/DDBJ whole genome shotgun (WGS) entry which is preliminary data.</text>
</comment>
<dbReference type="Pfam" id="PF11209">
    <property type="entry name" value="LmeA"/>
    <property type="match status" value="1"/>
</dbReference>
<evidence type="ECO:0008006" key="5">
    <source>
        <dbReference type="Google" id="ProtNLM"/>
    </source>
</evidence>
<dbReference type="Proteomes" id="UP001501521">
    <property type="component" value="Unassembled WGS sequence"/>
</dbReference>
<sequence>MPVPEQPHGSHAYPPPQWGSRRLLGRVLDWVIGAVAMLLVLLLVLLLLWLSITQGTGSADAPAPGVTSPSPSGGPAMAPTPPSDLGEDEVWLGDISLNSSSVFAAGTPLEDVVGTGTDVTSGPDGLVARHLELTATVPFHVVAAQVGPGTTVGAAGGGEARVDTRVEALGRSLPVGATGSVEVVGGKLVMVPTSIDIGAPQFISDLLGDVVRELVTFEYAIEGLPDGVVLRSVEVVDGGFRAHLTGDDVRLVQ</sequence>
<keyword evidence="2" id="KW-0472">Membrane</keyword>
<feature type="compositionally biased region" description="Low complexity" evidence="1">
    <location>
        <begin position="61"/>
        <end position="77"/>
    </location>
</feature>
<name>A0ABP9F1T5_9ACTN</name>
<evidence type="ECO:0000256" key="2">
    <source>
        <dbReference type="SAM" id="Phobius"/>
    </source>
</evidence>
<keyword evidence="2" id="KW-1133">Transmembrane helix</keyword>
<dbReference type="RefSeq" id="WP_345578846.1">
    <property type="nucleotide sequence ID" value="NZ_BAABLV010000009.1"/>
</dbReference>
<protein>
    <recommendedName>
        <fullName evidence="5">DUF2993 domain-containing protein</fullName>
    </recommendedName>
</protein>
<reference evidence="4" key="1">
    <citation type="journal article" date="2019" name="Int. J. Syst. Evol. Microbiol.">
        <title>The Global Catalogue of Microorganisms (GCM) 10K type strain sequencing project: providing services to taxonomists for standard genome sequencing and annotation.</title>
        <authorList>
            <consortium name="The Broad Institute Genomics Platform"/>
            <consortium name="The Broad Institute Genome Sequencing Center for Infectious Disease"/>
            <person name="Wu L."/>
            <person name="Ma J."/>
        </authorList>
    </citation>
    <scope>NUCLEOTIDE SEQUENCE [LARGE SCALE GENOMIC DNA]</scope>
    <source>
        <strain evidence="4">JCM 19125</strain>
    </source>
</reference>
<keyword evidence="2" id="KW-0812">Transmembrane</keyword>
<accession>A0ABP9F1T5</accession>
<dbReference type="EMBL" id="BAABLV010000009">
    <property type="protein sequence ID" value="GAA4892017.1"/>
    <property type="molecule type" value="Genomic_DNA"/>
</dbReference>
<dbReference type="InterPro" id="IPR021373">
    <property type="entry name" value="DUF2993"/>
</dbReference>